<comment type="similarity">
    <text evidence="2">Belongs to the glycosyl hydrolase 20 family.</text>
</comment>
<evidence type="ECO:0000313" key="7">
    <source>
        <dbReference type="EMBL" id="CAH0555280.1"/>
    </source>
</evidence>
<keyword evidence="4" id="KW-0378">Hydrolase</keyword>
<dbReference type="GO" id="GO:0004563">
    <property type="term" value="F:beta-N-acetylhexosaminidase activity"/>
    <property type="evidence" value="ECO:0007669"/>
    <property type="project" value="UniProtKB-EC"/>
</dbReference>
<dbReference type="InterPro" id="IPR017853">
    <property type="entry name" value="GH"/>
</dbReference>
<sequence length="540" mass="62210">MSKIRTTPCGKYFLTIFFVLTIAIIILYIFTNYDSVHVQHRIRTRQGRKPVLNKKTIGFQGEKIVHLDLKGAPPKVSYYKKLFPLLSKMGATGLLMEYEDMFSYNGGLLENISAYNAYSLSDIKLINKYAAESQLKLIPLVQTFGHMEFLLKLFEFKEYREEEPYPSVICPSHENTLNLLTDMIVQVVEAHPDSKFIHIGSDEVYYLGMCDKCKNVMASENLSKNMLFIKHVKSVIKIIKSRFPDLRVLMWDDEFRSATKEELKKSKIGNMVEPVVWKYTKDVMDDLGPSLWDMYSDAFPKIWVASAFKGATGSNQYIVDVPTYLQNHRSWMDIISFYKDNINFEGIIITGWQRYDHFAVLCELLPIGLPSLAMSLRIVQGYMDSPLTPPLEIADLLHCEQPYALIASAFGTPKCNFPGGSVLESVLHLHQLKMEFQEISTQSQALGWMDGYNIEHKYSSPQYVEVITLALVRIKGDLGSLDEELTMALQEVYDNYTVSEWKDTYFKPFEISVNELWKSGQALLSKEYWPRRPLDYKNEL</sequence>
<keyword evidence="5" id="KW-0812">Transmembrane</keyword>
<evidence type="ECO:0000256" key="4">
    <source>
        <dbReference type="ARBA" id="ARBA00022801"/>
    </source>
</evidence>
<evidence type="ECO:0000256" key="2">
    <source>
        <dbReference type="ARBA" id="ARBA00006285"/>
    </source>
</evidence>
<comment type="catalytic activity">
    <reaction evidence="1">
        <text>Hydrolysis of terminal non-reducing N-acetyl-D-hexosamine residues in N-acetyl-beta-D-hexosaminides.</text>
        <dbReference type="EC" id="3.2.1.52"/>
    </reaction>
</comment>
<evidence type="ECO:0000259" key="6">
    <source>
        <dbReference type="Pfam" id="PF00728"/>
    </source>
</evidence>
<dbReference type="PANTHER" id="PTHR21040">
    <property type="entry name" value="BCDNA.GH04120"/>
    <property type="match status" value="1"/>
</dbReference>
<gene>
    <name evidence="7" type="ORF">MELIAE_LOCUS6687</name>
</gene>
<dbReference type="GO" id="GO:0005975">
    <property type="term" value="P:carbohydrate metabolic process"/>
    <property type="evidence" value="ECO:0007669"/>
    <property type="project" value="InterPro"/>
</dbReference>
<dbReference type="InterPro" id="IPR015883">
    <property type="entry name" value="Glyco_hydro_20_cat"/>
</dbReference>
<protein>
    <recommendedName>
        <fullName evidence="3">beta-N-acetylhexosaminidase</fullName>
        <ecNumber evidence="3">3.2.1.52</ecNumber>
    </recommendedName>
</protein>
<evidence type="ECO:0000256" key="5">
    <source>
        <dbReference type="SAM" id="Phobius"/>
    </source>
</evidence>
<dbReference type="Pfam" id="PF00728">
    <property type="entry name" value="Glyco_hydro_20"/>
    <property type="match status" value="1"/>
</dbReference>
<dbReference type="CDD" id="cd06565">
    <property type="entry name" value="GH20_GcnA-like"/>
    <property type="match status" value="1"/>
</dbReference>
<dbReference type="OrthoDB" id="10023921at2759"/>
<keyword evidence="5" id="KW-0472">Membrane</keyword>
<reference evidence="7" key="1">
    <citation type="submission" date="2021-12" db="EMBL/GenBank/DDBJ databases">
        <authorList>
            <person name="King R."/>
        </authorList>
    </citation>
    <scope>NUCLEOTIDE SEQUENCE</scope>
</reference>
<dbReference type="PANTHER" id="PTHR21040:SF13">
    <property type="entry name" value="BETA-N-ACETYLHEXOSAMINIDASE"/>
    <property type="match status" value="1"/>
</dbReference>
<organism evidence="7 8">
    <name type="scientific">Brassicogethes aeneus</name>
    <name type="common">Rape pollen beetle</name>
    <name type="synonym">Meligethes aeneus</name>
    <dbReference type="NCBI Taxonomy" id="1431903"/>
    <lineage>
        <taxon>Eukaryota</taxon>
        <taxon>Metazoa</taxon>
        <taxon>Ecdysozoa</taxon>
        <taxon>Arthropoda</taxon>
        <taxon>Hexapoda</taxon>
        <taxon>Insecta</taxon>
        <taxon>Pterygota</taxon>
        <taxon>Neoptera</taxon>
        <taxon>Endopterygota</taxon>
        <taxon>Coleoptera</taxon>
        <taxon>Polyphaga</taxon>
        <taxon>Cucujiformia</taxon>
        <taxon>Nitidulidae</taxon>
        <taxon>Meligethinae</taxon>
        <taxon>Brassicogethes</taxon>
    </lineage>
</organism>
<dbReference type="EC" id="3.2.1.52" evidence="3"/>
<feature type="transmembrane region" description="Helical" evidence="5">
    <location>
        <begin position="12"/>
        <end position="31"/>
    </location>
</feature>
<evidence type="ECO:0000256" key="3">
    <source>
        <dbReference type="ARBA" id="ARBA00012663"/>
    </source>
</evidence>
<dbReference type="Proteomes" id="UP001154078">
    <property type="component" value="Chromosome 4"/>
</dbReference>
<keyword evidence="5" id="KW-1133">Transmembrane helix</keyword>
<dbReference type="Gene3D" id="3.20.20.80">
    <property type="entry name" value="Glycosidases"/>
    <property type="match status" value="1"/>
</dbReference>
<evidence type="ECO:0000256" key="1">
    <source>
        <dbReference type="ARBA" id="ARBA00001231"/>
    </source>
</evidence>
<proteinExistence type="inferred from homology"/>
<keyword evidence="8" id="KW-1185">Reference proteome</keyword>
<dbReference type="InterPro" id="IPR038901">
    <property type="entry name" value="HEXDC-like"/>
</dbReference>
<dbReference type="AlphaFoldDB" id="A0A9P0B6L8"/>
<name>A0A9P0B6L8_BRAAE</name>
<feature type="domain" description="Glycoside hydrolase family 20 catalytic" evidence="6">
    <location>
        <begin position="83"/>
        <end position="262"/>
    </location>
</feature>
<dbReference type="SUPFAM" id="SSF51445">
    <property type="entry name" value="(Trans)glycosidases"/>
    <property type="match status" value="1"/>
</dbReference>
<evidence type="ECO:0000313" key="8">
    <source>
        <dbReference type="Proteomes" id="UP001154078"/>
    </source>
</evidence>
<dbReference type="EMBL" id="OV121135">
    <property type="protein sequence ID" value="CAH0555280.1"/>
    <property type="molecule type" value="Genomic_DNA"/>
</dbReference>
<accession>A0A9P0B6L8</accession>